<feature type="compositionally biased region" description="Acidic residues" evidence="1">
    <location>
        <begin position="507"/>
        <end position="531"/>
    </location>
</feature>
<dbReference type="OMA" id="VHAFTES"/>
<dbReference type="OrthoDB" id="2940229at2759"/>
<accession>A0A0D2P8J1</accession>
<name>A0A0D2P8J1_HYPSF</name>
<protein>
    <submittedName>
        <fullName evidence="2">Uncharacterized protein</fullName>
    </submittedName>
</protein>
<reference evidence="3" key="1">
    <citation type="submission" date="2014-04" db="EMBL/GenBank/DDBJ databases">
        <title>Evolutionary Origins and Diversification of the Mycorrhizal Mutualists.</title>
        <authorList>
            <consortium name="DOE Joint Genome Institute"/>
            <consortium name="Mycorrhizal Genomics Consortium"/>
            <person name="Kohler A."/>
            <person name="Kuo A."/>
            <person name="Nagy L.G."/>
            <person name="Floudas D."/>
            <person name="Copeland A."/>
            <person name="Barry K.W."/>
            <person name="Cichocki N."/>
            <person name="Veneault-Fourrey C."/>
            <person name="LaButti K."/>
            <person name="Lindquist E.A."/>
            <person name="Lipzen A."/>
            <person name="Lundell T."/>
            <person name="Morin E."/>
            <person name="Murat C."/>
            <person name="Riley R."/>
            <person name="Ohm R."/>
            <person name="Sun H."/>
            <person name="Tunlid A."/>
            <person name="Henrissat B."/>
            <person name="Grigoriev I.V."/>
            <person name="Hibbett D.S."/>
            <person name="Martin F."/>
        </authorList>
    </citation>
    <scope>NUCLEOTIDE SEQUENCE [LARGE SCALE GENOMIC DNA]</scope>
    <source>
        <strain evidence="3">FD-334 SS-4</strain>
    </source>
</reference>
<gene>
    <name evidence="2" type="ORF">HYPSUDRAFT_71203</name>
</gene>
<dbReference type="EMBL" id="KN817617">
    <property type="protein sequence ID" value="KJA16645.1"/>
    <property type="molecule type" value="Genomic_DNA"/>
</dbReference>
<proteinExistence type="predicted"/>
<feature type="region of interest" description="Disordered" evidence="1">
    <location>
        <begin position="467"/>
        <end position="575"/>
    </location>
</feature>
<dbReference type="Gene3D" id="3.10.290.30">
    <property type="entry name" value="MM3350-like"/>
    <property type="match status" value="1"/>
</dbReference>
<keyword evidence="3" id="KW-1185">Reference proteome</keyword>
<feature type="region of interest" description="Disordered" evidence="1">
    <location>
        <begin position="1"/>
        <end position="77"/>
    </location>
</feature>
<evidence type="ECO:0000256" key="1">
    <source>
        <dbReference type="SAM" id="MobiDB-lite"/>
    </source>
</evidence>
<feature type="compositionally biased region" description="Low complexity" evidence="1">
    <location>
        <begin position="53"/>
        <end position="66"/>
    </location>
</feature>
<dbReference type="STRING" id="945553.A0A0D2P8J1"/>
<dbReference type="Proteomes" id="UP000054270">
    <property type="component" value="Unassembled WGS sequence"/>
</dbReference>
<evidence type="ECO:0000313" key="3">
    <source>
        <dbReference type="Proteomes" id="UP000054270"/>
    </source>
</evidence>
<dbReference type="AlphaFoldDB" id="A0A0D2P8J1"/>
<evidence type="ECO:0000313" key="2">
    <source>
        <dbReference type="EMBL" id="KJA16645.1"/>
    </source>
</evidence>
<feature type="compositionally biased region" description="Low complexity" evidence="1">
    <location>
        <begin position="550"/>
        <end position="562"/>
    </location>
</feature>
<organism evidence="2 3">
    <name type="scientific">Hypholoma sublateritium (strain FD-334 SS-4)</name>
    <dbReference type="NCBI Taxonomy" id="945553"/>
    <lineage>
        <taxon>Eukaryota</taxon>
        <taxon>Fungi</taxon>
        <taxon>Dikarya</taxon>
        <taxon>Basidiomycota</taxon>
        <taxon>Agaricomycotina</taxon>
        <taxon>Agaricomycetes</taxon>
        <taxon>Agaricomycetidae</taxon>
        <taxon>Agaricales</taxon>
        <taxon>Agaricineae</taxon>
        <taxon>Strophariaceae</taxon>
        <taxon>Hypholoma</taxon>
    </lineage>
</organism>
<feature type="compositionally biased region" description="Acidic residues" evidence="1">
    <location>
        <begin position="468"/>
        <end position="500"/>
    </location>
</feature>
<dbReference type="InterPro" id="IPR024047">
    <property type="entry name" value="MM3350-like_sf"/>
</dbReference>
<sequence>MSRKRSVADVEDSSSPRKRLRPDSVPFPHTPASFPQTPAPSARSTGSSRRPDATPATPYTPYPLRASDSPSNPFGRKRKERLAHSLPPISAFGKHLALHFQLVRCGISPRMGGVFRTVRVPANYTFTHLRSLIAWLFDTPARHVPADEYLFEVKEKVAMYSMLYKPGQIKSGTTKVKISNVRDPGRWPAGYGLDAEEDELLSQETDAEVDERASETEDLMEEEWDWVDEEDFTLGHVWPRGLDPLIGVIYHHSVDTQVHITINATKLPRQRGYSNTPHVFNARGRVHLAPPPLPRPMFTQSILDTLSSSPAAPIATKLRTRLMDRMPPPAFPPPKTTRSKHTREEDFFDADADGDVDDVHAFTESHPFFQSAASPCKKARREPSVILVEDSDDEVGDDGSEDFDAQPSLSRWNEPTYAFALYLLQFMDPLGSVTDDIDASFFEAPYDPFDNDDDLVKAVKQAHGSIVYEDEVEYEEDDDVYDEDEDEEDGIDLADSEKDDEAGKDAEYDEEEGDEDDEDAEYEDEEDEDGDYITNPHTFTLGSTPDLVHRSSSSLPASSPPRDSSPPPALPMSEASIVLEEHYPNTKYTQTPAPPRARKHRLRLGRVERRLARTKNAEFLTKYDEVDEEEDPAAAVDELADDGTADVPWTKPVLKEGEVWDPFGDEPEI</sequence>